<comment type="caution">
    <text evidence="1">The sequence shown here is derived from an EMBL/GenBank/DDBJ whole genome shotgun (WGS) entry which is preliminary data.</text>
</comment>
<dbReference type="AlphaFoldDB" id="A0A426TZ18"/>
<accession>A0A426TZ18</accession>
<sequence length="386" mass="42537">MAGESTLAALLMLRQAAQDAPEWVAVLPQAQSLLMQYREQDDGEAQDAIARQVRRLLQREAPDLYVQLIQIIDQLDQESSPVLEVRGAPSYALLRQFIDHELRDASHILGARIEAPPAASVPDVGTDATQILGVSIKTTPKTLVRRYTDIACPQRAQLNERVTVAVGLTQEAVRHSLAAQPLDLHLDAVQVRLVAPRMTLLTPGEQSIKVLPDADSPPVVFQLLPQELGQAEITLELRQQGQLVAPPVTLRVEVVAHEVAFVAAPYAPAQVDPALARAIAAPDLTLRVYYDDSATRVLFALWREGVVIHEEYGPAFAGPGPATYTASLYRDLELLRKERDSVKVGGRGGQLLSEDDLERTFKRIGNRLWEKLIPSGLKAVYARERY</sequence>
<reference evidence="1 2" key="1">
    <citation type="submission" date="2018-12" db="EMBL/GenBank/DDBJ databases">
        <title>Genome Sequence of Candidatus Viridilinea halotolerans isolated from saline sulfide-rich spring.</title>
        <authorList>
            <person name="Grouzdev D.S."/>
            <person name="Burganskaya E.I."/>
            <person name="Krutkina M.S."/>
            <person name="Sukhacheva M.V."/>
            <person name="Gorlenko V.M."/>
        </authorList>
    </citation>
    <scope>NUCLEOTIDE SEQUENCE [LARGE SCALE GENOMIC DNA]</scope>
    <source>
        <strain evidence="1">Chok-6</strain>
    </source>
</reference>
<dbReference type="Proteomes" id="UP000280307">
    <property type="component" value="Unassembled WGS sequence"/>
</dbReference>
<gene>
    <name evidence="1" type="ORF">EI684_11625</name>
</gene>
<feature type="non-terminal residue" evidence="1">
    <location>
        <position position="386"/>
    </location>
</feature>
<dbReference type="EMBL" id="RSAS01000452">
    <property type="protein sequence ID" value="RRR71424.1"/>
    <property type="molecule type" value="Genomic_DNA"/>
</dbReference>
<organism evidence="1 2">
    <name type="scientific">Candidatus Viridilinea halotolerans</name>
    <dbReference type="NCBI Taxonomy" id="2491704"/>
    <lineage>
        <taxon>Bacteria</taxon>
        <taxon>Bacillati</taxon>
        <taxon>Chloroflexota</taxon>
        <taxon>Chloroflexia</taxon>
        <taxon>Chloroflexales</taxon>
        <taxon>Chloroflexineae</taxon>
        <taxon>Oscillochloridaceae</taxon>
        <taxon>Candidatus Viridilinea</taxon>
    </lineage>
</organism>
<proteinExistence type="predicted"/>
<protein>
    <submittedName>
        <fullName evidence="1">Uncharacterized protein</fullName>
    </submittedName>
</protein>
<evidence type="ECO:0000313" key="2">
    <source>
        <dbReference type="Proteomes" id="UP000280307"/>
    </source>
</evidence>
<evidence type="ECO:0000313" key="1">
    <source>
        <dbReference type="EMBL" id="RRR71424.1"/>
    </source>
</evidence>
<name>A0A426TZ18_9CHLR</name>